<geneLocation type="plasmid" evidence="1 2">
    <name>p2</name>
</geneLocation>
<organism evidence="1 2">
    <name type="scientific">Candidatus Sarcina troglodytae</name>
    <dbReference type="NCBI Taxonomy" id="2726954"/>
    <lineage>
        <taxon>Bacteria</taxon>
        <taxon>Bacillati</taxon>
        <taxon>Bacillota</taxon>
        <taxon>Clostridia</taxon>
        <taxon>Eubacteriales</taxon>
        <taxon>Clostridiaceae</taxon>
        <taxon>Sarcina</taxon>
    </lineage>
</organism>
<keyword evidence="2" id="KW-1185">Reference proteome</keyword>
<evidence type="ECO:0000313" key="2">
    <source>
        <dbReference type="Proteomes" id="UP000594603"/>
    </source>
</evidence>
<dbReference type="EMBL" id="CP051756">
    <property type="protein sequence ID" value="QPJ86671.1"/>
    <property type="molecule type" value="Genomic_DNA"/>
</dbReference>
<keyword evidence="1" id="KW-0614">Plasmid</keyword>
<proteinExistence type="predicted"/>
<sequence length="64" mass="7528">MKIRKCGEIRKSFVIETLVKKIDFINSELDNICSNITISENTNKKINLNDIKEQIREIQDFIDN</sequence>
<dbReference type="Proteomes" id="UP000594603">
    <property type="component" value="Plasmid p2"/>
</dbReference>
<name>A0ACD1BGU3_9CLOT</name>
<accession>A0ACD1BGU3</accession>
<gene>
    <name evidence="1" type="ORF">HH195_11905</name>
</gene>
<protein>
    <submittedName>
        <fullName evidence="1">Uncharacterized protein</fullName>
    </submittedName>
</protein>
<reference evidence="1" key="1">
    <citation type="submission" date="2020-04" db="EMBL/GenBank/DDBJ databases">
        <title>A novel bacterium ('Candidatus Sarcina troglodytae' sp. nov.) linked to a protracted, uniformly lethal epizootic among sanctuary western chimpanzees (Pan troglodytes verus) in Sierra Leone.</title>
        <authorList>
            <person name="Owens L.A."/>
            <person name="Colitti B."/>
            <person name="Hirji I."/>
            <person name="Pizaro A."/>
            <person name="Jaffe J.E."/>
            <person name="Moittie S."/>
            <person name="Bishop-Lilly K.A."/>
            <person name="Estrella L.A."/>
            <person name="Voegtly L.J."/>
            <person name="Kuhn J.H."/>
            <person name="Suen G."/>
            <person name="Deblois C.L."/>
            <person name="Dunn C."/>
            <person name="Juan-Salles C."/>
            <person name="Goldberg T.L."/>
        </authorList>
    </citation>
    <scope>NUCLEOTIDE SEQUENCE</scope>
    <source>
        <strain evidence="1">JB2</strain>
    </source>
</reference>
<evidence type="ECO:0000313" key="1">
    <source>
        <dbReference type="EMBL" id="QPJ86671.1"/>
    </source>
</evidence>